<dbReference type="PANTHER" id="PTHR30087:SF0">
    <property type="entry name" value="INNER MEMBRANE PROTEIN"/>
    <property type="match status" value="1"/>
</dbReference>
<sequence>MKFILQDKVVLGVSGCNFGAPYRYNRKGWDRIQLLNREQGDFIWHPVCPEVAAGLGVPRDPIRLSGGNGHDVWAGKARVLNRRGQDVTDAVKQACLQSLEILRSAGAVGYVFMEGSPTCGVYRTSLKNQRLGHPPGVLGALLLEEGFFLIPAIDLESPLRWWDWRRRLHAFVWVGRQEVTSKQELYNLWYTVKFLCQELDEPAARQIGKDLAALPKGFFPGHSEELKMQIQAILRQPSKVSRIKQRLWKSYVYYRRHTLGDDAFVLPPETPRNMTQITHELMNMERKAFEEGQFFSSAPILYRDEQRVRKMMNESPDAP</sequence>
<proteinExistence type="predicted"/>
<dbReference type="RefSeq" id="WP_283407858.1">
    <property type="nucleotide sequence ID" value="NZ_FXUF01000001.1"/>
</dbReference>
<dbReference type="Proteomes" id="UP001158066">
    <property type="component" value="Unassembled WGS sequence"/>
</dbReference>
<dbReference type="AlphaFoldDB" id="A0AA45WTC5"/>
<evidence type="ECO:0000313" key="1">
    <source>
        <dbReference type="EMBL" id="SMP41496.1"/>
    </source>
</evidence>
<dbReference type="EMBL" id="FXUF01000001">
    <property type="protein sequence ID" value="SMP41496.1"/>
    <property type="molecule type" value="Genomic_DNA"/>
</dbReference>
<dbReference type="InterPro" id="IPR007553">
    <property type="entry name" value="2-thiour_desulf"/>
</dbReference>
<name>A0AA45WTC5_9CLOT</name>
<protein>
    <submittedName>
        <fullName evidence="1">Uncharacterized conserved protein YbbK, DUF523 family</fullName>
    </submittedName>
</protein>
<dbReference type="Pfam" id="PF04463">
    <property type="entry name" value="2-thiour_desulf"/>
    <property type="match status" value="1"/>
</dbReference>
<keyword evidence="2" id="KW-1185">Reference proteome</keyword>
<organism evidence="1 2">
    <name type="scientific">Anoxynatronum buryatiense</name>
    <dbReference type="NCBI Taxonomy" id="489973"/>
    <lineage>
        <taxon>Bacteria</taxon>
        <taxon>Bacillati</taxon>
        <taxon>Bacillota</taxon>
        <taxon>Clostridia</taxon>
        <taxon>Eubacteriales</taxon>
        <taxon>Clostridiaceae</taxon>
        <taxon>Anoxynatronum</taxon>
    </lineage>
</organism>
<comment type="caution">
    <text evidence="1">The sequence shown here is derived from an EMBL/GenBank/DDBJ whole genome shotgun (WGS) entry which is preliminary data.</text>
</comment>
<gene>
    <name evidence="1" type="ORF">SAMN06296020_101522</name>
</gene>
<evidence type="ECO:0000313" key="2">
    <source>
        <dbReference type="Proteomes" id="UP001158066"/>
    </source>
</evidence>
<accession>A0AA45WTC5</accession>
<reference evidence="1" key="1">
    <citation type="submission" date="2017-05" db="EMBL/GenBank/DDBJ databases">
        <authorList>
            <person name="Varghese N."/>
            <person name="Submissions S."/>
        </authorList>
    </citation>
    <scope>NUCLEOTIDE SEQUENCE</scope>
    <source>
        <strain evidence="1">Su22</strain>
    </source>
</reference>
<dbReference type="PANTHER" id="PTHR30087">
    <property type="entry name" value="INNER MEMBRANE PROTEIN"/>
    <property type="match status" value="1"/>
</dbReference>